<dbReference type="InterPro" id="IPR035979">
    <property type="entry name" value="RBD_domain_sf"/>
</dbReference>
<dbReference type="AlphaFoldDB" id="A0A814AJM5"/>
<dbReference type="GO" id="GO:0008380">
    <property type="term" value="P:RNA splicing"/>
    <property type="evidence" value="ECO:0007669"/>
    <property type="project" value="UniProtKB-KW"/>
</dbReference>
<dbReference type="InterPro" id="IPR012677">
    <property type="entry name" value="Nucleotide-bd_a/b_plait_sf"/>
</dbReference>
<dbReference type="EMBL" id="CAJNOJ010000036">
    <property type="protein sequence ID" value="CAF0915588.1"/>
    <property type="molecule type" value="Genomic_DNA"/>
</dbReference>
<protein>
    <recommendedName>
        <fullName evidence="10">RRM domain-containing protein</fullName>
    </recommendedName>
</protein>
<dbReference type="PROSITE" id="PS50102">
    <property type="entry name" value="RRM"/>
    <property type="match status" value="1"/>
</dbReference>
<evidence type="ECO:0000313" key="11">
    <source>
        <dbReference type="EMBL" id="CAF0915588.1"/>
    </source>
</evidence>
<evidence type="ECO:0000256" key="7">
    <source>
        <dbReference type="ARBA" id="ARBA00023242"/>
    </source>
</evidence>
<dbReference type="InterPro" id="IPR000504">
    <property type="entry name" value="RRM_dom"/>
</dbReference>
<evidence type="ECO:0000256" key="1">
    <source>
        <dbReference type="ARBA" id="ARBA00004123"/>
    </source>
</evidence>
<dbReference type="GO" id="GO:0005737">
    <property type="term" value="C:cytoplasm"/>
    <property type="evidence" value="ECO:0007669"/>
    <property type="project" value="UniProtKB-SubCell"/>
</dbReference>
<dbReference type="PANTHER" id="PTHR15597:SF22">
    <property type="entry name" value="RNA-BINDING FOX PROTEIN 1, ISOFORM H"/>
    <property type="match status" value="1"/>
</dbReference>
<feature type="compositionally biased region" description="Polar residues" evidence="9">
    <location>
        <begin position="127"/>
        <end position="152"/>
    </location>
</feature>
<dbReference type="SMART" id="SM00360">
    <property type="entry name" value="RRM"/>
    <property type="match status" value="1"/>
</dbReference>
<evidence type="ECO:0000256" key="5">
    <source>
        <dbReference type="ARBA" id="ARBA00022884"/>
    </source>
</evidence>
<organism evidence="11 12">
    <name type="scientific">Adineta ricciae</name>
    <name type="common">Rotifer</name>
    <dbReference type="NCBI Taxonomy" id="249248"/>
    <lineage>
        <taxon>Eukaryota</taxon>
        <taxon>Metazoa</taxon>
        <taxon>Spiralia</taxon>
        <taxon>Gnathifera</taxon>
        <taxon>Rotifera</taxon>
        <taxon>Eurotatoria</taxon>
        <taxon>Bdelloidea</taxon>
        <taxon>Adinetida</taxon>
        <taxon>Adinetidae</taxon>
        <taxon>Adineta</taxon>
    </lineage>
</organism>
<dbReference type="GO" id="GO:0007399">
    <property type="term" value="P:nervous system development"/>
    <property type="evidence" value="ECO:0007669"/>
    <property type="project" value="InterPro"/>
</dbReference>
<comment type="subcellular location">
    <subcellularLocation>
        <location evidence="2">Cytoplasm</location>
    </subcellularLocation>
    <subcellularLocation>
        <location evidence="1">Nucleus</location>
    </subcellularLocation>
</comment>
<feature type="compositionally biased region" description="Low complexity" evidence="9">
    <location>
        <begin position="153"/>
        <end position="184"/>
    </location>
</feature>
<evidence type="ECO:0000256" key="2">
    <source>
        <dbReference type="ARBA" id="ARBA00004496"/>
    </source>
</evidence>
<reference evidence="11" key="1">
    <citation type="submission" date="2021-02" db="EMBL/GenBank/DDBJ databases">
        <authorList>
            <person name="Nowell W R."/>
        </authorList>
    </citation>
    <scope>NUCLEOTIDE SEQUENCE</scope>
</reference>
<dbReference type="GO" id="GO:0000381">
    <property type="term" value="P:regulation of alternative mRNA splicing, via spliceosome"/>
    <property type="evidence" value="ECO:0007669"/>
    <property type="project" value="InterPro"/>
</dbReference>
<feature type="domain" description="RRM" evidence="10">
    <location>
        <begin position="186"/>
        <end position="262"/>
    </location>
</feature>
<dbReference type="GO" id="GO:0003729">
    <property type="term" value="F:mRNA binding"/>
    <property type="evidence" value="ECO:0007669"/>
    <property type="project" value="TreeGrafter"/>
</dbReference>
<dbReference type="CDD" id="cd12407">
    <property type="entry name" value="RRM_FOX1_like"/>
    <property type="match status" value="1"/>
</dbReference>
<feature type="region of interest" description="Disordered" evidence="9">
    <location>
        <begin position="127"/>
        <end position="185"/>
    </location>
</feature>
<name>A0A814AJM5_ADIRI</name>
<evidence type="ECO:0000313" key="12">
    <source>
        <dbReference type="Proteomes" id="UP000663852"/>
    </source>
</evidence>
<keyword evidence="7" id="KW-0539">Nucleus</keyword>
<evidence type="ECO:0000256" key="6">
    <source>
        <dbReference type="ARBA" id="ARBA00023187"/>
    </source>
</evidence>
<sequence>MLYSFLPSDNYLALNPLVPTLLAAAAASSSSNSNSATNNNGTTTVTGVTPTPTIAAPATINHSHLVHPGSYVTSSSATDSSSSQHHPYAYTNMAAAAQTTKLSNTPANLLVDSTSHLPEIINVPSSSSIMEVPNSNSQPISTNELINNDNAQSNSSSSYSPQSTSTVTPNGTSSTTGSTTSATTQKRLHVSNIPFRFRDEDLKAMFEQFGEIVDTEIIFNERGSKGFGFVTFASSDDADAAREKLHGAVVEGRKIEVNMATARSQPKPKQMVTNPFGLMMNTRHRPTLIQATRGATAFTAGLALPGGYTIYPDQLAALSGLTAYPIAAQPQAGVRYITTTAPHGLAAAGQPTGAYTIGVLPMSNGVGAPTGYIINGPPTTNMSSATAQIGHAYPETTYIAAAPTGTIGPITGMRNNVRYAPY</sequence>
<evidence type="ECO:0000256" key="9">
    <source>
        <dbReference type="SAM" id="MobiDB-lite"/>
    </source>
</evidence>
<evidence type="ECO:0000256" key="8">
    <source>
        <dbReference type="PROSITE-ProRule" id="PRU00176"/>
    </source>
</evidence>
<dbReference type="GO" id="GO:0006397">
    <property type="term" value="P:mRNA processing"/>
    <property type="evidence" value="ECO:0007669"/>
    <property type="project" value="UniProtKB-KW"/>
</dbReference>
<keyword evidence="6" id="KW-0508">mRNA splicing</keyword>
<dbReference type="FunFam" id="3.30.70.330:FF:000375">
    <property type="entry name" value="RNA binding fox-1 homolog 1"/>
    <property type="match status" value="1"/>
</dbReference>
<dbReference type="GO" id="GO:0005634">
    <property type="term" value="C:nucleus"/>
    <property type="evidence" value="ECO:0007669"/>
    <property type="project" value="UniProtKB-SubCell"/>
</dbReference>
<dbReference type="PANTHER" id="PTHR15597">
    <property type="entry name" value="ATAXIN 2-BINDING PROTEIN 1-RELATED"/>
    <property type="match status" value="1"/>
</dbReference>
<dbReference type="InterPro" id="IPR047131">
    <property type="entry name" value="RBFOX1-like"/>
</dbReference>
<evidence type="ECO:0000259" key="10">
    <source>
        <dbReference type="PROSITE" id="PS50102"/>
    </source>
</evidence>
<comment type="caution">
    <text evidence="11">The sequence shown here is derived from an EMBL/GenBank/DDBJ whole genome shotgun (WGS) entry which is preliminary data.</text>
</comment>
<dbReference type="InterPro" id="IPR003954">
    <property type="entry name" value="RRM_euk-type"/>
</dbReference>
<dbReference type="SMART" id="SM00361">
    <property type="entry name" value="RRM_1"/>
    <property type="match status" value="1"/>
</dbReference>
<dbReference type="SUPFAM" id="SSF54928">
    <property type="entry name" value="RNA-binding domain, RBD"/>
    <property type="match status" value="1"/>
</dbReference>
<feature type="region of interest" description="Disordered" evidence="9">
    <location>
        <begin position="30"/>
        <end position="55"/>
    </location>
</feature>
<dbReference type="OrthoDB" id="5382468at2759"/>
<dbReference type="InterPro" id="IPR034237">
    <property type="entry name" value="FOX1_RRM"/>
</dbReference>
<proteinExistence type="predicted"/>
<dbReference type="Gene3D" id="3.30.70.330">
    <property type="match status" value="1"/>
</dbReference>
<evidence type="ECO:0000256" key="4">
    <source>
        <dbReference type="ARBA" id="ARBA00022664"/>
    </source>
</evidence>
<dbReference type="Pfam" id="PF00076">
    <property type="entry name" value="RRM_1"/>
    <property type="match status" value="1"/>
</dbReference>
<dbReference type="Proteomes" id="UP000663852">
    <property type="component" value="Unassembled WGS sequence"/>
</dbReference>
<keyword evidence="4" id="KW-0507">mRNA processing</keyword>
<gene>
    <name evidence="11" type="ORF">EDS130_LOCUS10500</name>
</gene>
<keyword evidence="3" id="KW-0963">Cytoplasm</keyword>
<keyword evidence="5 8" id="KW-0694">RNA-binding</keyword>
<accession>A0A814AJM5</accession>
<evidence type="ECO:0000256" key="3">
    <source>
        <dbReference type="ARBA" id="ARBA00022490"/>
    </source>
</evidence>